<proteinExistence type="predicted"/>
<evidence type="ECO:0000256" key="1">
    <source>
        <dbReference type="SAM" id="SignalP"/>
    </source>
</evidence>
<keyword evidence="3" id="KW-1185">Reference proteome</keyword>
<feature type="signal peptide" evidence="1">
    <location>
        <begin position="1"/>
        <end position="25"/>
    </location>
</feature>
<feature type="chain" id="PRO_5020039956" description="VWFA domain-containing protein" evidence="1">
    <location>
        <begin position="26"/>
        <end position="1057"/>
    </location>
</feature>
<dbReference type="PROSITE" id="PS51257">
    <property type="entry name" value="PROKAR_LIPOPROTEIN"/>
    <property type="match status" value="1"/>
</dbReference>
<dbReference type="AlphaFoldDB" id="A0A4E0QU01"/>
<reference evidence="2 3" key="1">
    <citation type="journal article" date="2016" name="Front. Microbiol.">
        <title>Single-Cell (Meta-)Genomics of a Dimorphic Candidatus Thiomargarita nelsonii Reveals Genomic Plasticity.</title>
        <authorList>
            <person name="Flood B.E."/>
            <person name="Fliss P."/>
            <person name="Jones D.S."/>
            <person name="Dick G.J."/>
            <person name="Jain S."/>
            <person name="Kaster A.K."/>
            <person name="Winkel M."/>
            <person name="Mussmann M."/>
            <person name="Bailey J."/>
        </authorList>
    </citation>
    <scope>NUCLEOTIDE SEQUENCE [LARGE SCALE GENOMIC DNA]</scope>
    <source>
        <strain evidence="2">Hydrate Ridge</strain>
    </source>
</reference>
<evidence type="ECO:0000313" key="2">
    <source>
        <dbReference type="EMBL" id="TGO02675.1"/>
    </source>
</evidence>
<accession>A0A4E0QU01</accession>
<name>A0A4E0QU01_9GAMM</name>
<keyword evidence="1" id="KW-0732">Signal</keyword>
<dbReference type="Proteomes" id="UP000030428">
    <property type="component" value="Unassembled WGS sequence"/>
</dbReference>
<organism evidence="2 3">
    <name type="scientific">Candidatus Thiomargarita nelsonii</name>
    <dbReference type="NCBI Taxonomy" id="1003181"/>
    <lineage>
        <taxon>Bacteria</taxon>
        <taxon>Pseudomonadati</taxon>
        <taxon>Pseudomonadota</taxon>
        <taxon>Gammaproteobacteria</taxon>
        <taxon>Thiotrichales</taxon>
        <taxon>Thiotrichaceae</taxon>
        <taxon>Thiomargarita</taxon>
    </lineage>
</organism>
<protein>
    <recommendedName>
        <fullName evidence="4">VWFA domain-containing protein</fullName>
    </recommendedName>
</protein>
<sequence length="1057" mass="119832">MKNVDRFLSIVLVMSLALVGVSCQAQQSYQNQSAAPQSKYAITFTEFVVKKEDFLEKGDSDYLFYVYNPEKNTYKQKCFNHITGCNNNVSTNKGNTVRLDVTVSNLTASHFVYLMVLEDDSYWNVLNKTADVSDEIIKPELVYFKRQKWYCSFEKPCLKIPVQYLLKHKDSCLTMKTDSGSNEICLHYEIKEIKPPQKLHSNFKSNLEALSALSGLFDGKNLVNFYLGQRDYNGGQEVKFHEFSDAATSVTLYANGQKFDNLPLKIAKPVVDYLADKYPTGLWVINGGEYGNALAAYGADQLDKTGSAPPQIRVTWPKGVSEKSINDWLKTPAKGQSTRPYHTIKVSYQKGEHTIDRVTGLSDNKDTVSNTLTLPGRYTLGKHLNIGQVELSGIFSLFKKKSEVKANKITLTLPKEKFKAKLNLPSGYDKNDCIPISKTVKKWFTTDKVRLRCPRLPKSRIQPDFADGEVSLDAQHKKLSLGLRFKNRDQSSLEGWQIESSNITLTKQGQDGWFLVDARQLPELKSYKDTLTLVPPKEDFSIFYLNEPIKVKLSKAQWKYIYTAKTTTVPDGDNVADIKIEVPNPKLRPVETFKNSANPWTPEKLTFLCDGSQSDTSPSLCGTTCRLGSKKAKNKSVQLICNKKAVTIPLKNLEGYLITSQFLGQRWGTPSVRLKDQALTDFFCGAWQRLFPVHNQVIVVGKKDQKSGDVQVAKLSNMTLPRNPKQRQTLSLATITADKKPIWSYPLQLGDNKNSIFWQLDSVVGRYDYYIHGDSKYKANGELLKNLSIRPGAICRAPSQDNSPPVAQAVSYMAPQPSYSPNQGDKAQIDIVAVFADNYNFQQQPVRRTFSLPGLPQTGKQELRAGWMRKWNKHDTQQSLRSSHFNRQTKRNPSVKLHYYYDDDTDRQDKWLWNPNRTQALLEQAPQIDTRNNMANLVDITNVVLNNGIQPNSRHLNNQIQKIIKHVTAQWDVNNEYLLVILSDGISEQEMEKIKKISLPRGNGKRRLLILTSEFLSPNSTSIIALPKLPSYTGGHTVISMYDDNWIEQFVNAIFNF</sequence>
<evidence type="ECO:0008006" key="4">
    <source>
        <dbReference type="Google" id="ProtNLM"/>
    </source>
</evidence>
<dbReference type="EMBL" id="JSZA02000092">
    <property type="protein sequence ID" value="TGO02675.1"/>
    <property type="molecule type" value="Genomic_DNA"/>
</dbReference>
<evidence type="ECO:0000313" key="3">
    <source>
        <dbReference type="Proteomes" id="UP000030428"/>
    </source>
</evidence>
<gene>
    <name evidence="2" type="ORF">PN36_20950</name>
</gene>
<comment type="caution">
    <text evidence="2">The sequence shown here is derived from an EMBL/GenBank/DDBJ whole genome shotgun (WGS) entry which is preliminary data.</text>
</comment>